<dbReference type="EMBL" id="JAFEMO010000015">
    <property type="protein sequence ID" value="KAH7544087.1"/>
    <property type="molecule type" value="Genomic_DNA"/>
</dbReference>
<dbReference type="Pfam" id="PF03330">
    <property type="entry name" value="DPBB_1"/>
    <property type="match status" value="1"/>
</dbReference>
<dbReference type="Pfam" id="PF13456">
    <property type="entry name" value="RVT_3"/>
    <property type="match status" value="1"/>
</dbReference>
<dbReference type="PANTHER" id="PTHR47295">
    <property type="entry name" value="EG45-LIKE DOMAIN CONTAINING PROTEIN 1-RELATED"/>
    <property type="match status" value="1"/>
</dbReference>
<organism evidence="2 3">
    <name type="scientific">Xanthoceras sorbifolium</name>
    <dbReference type="NCBI Taxonomy" id="99658"/>
    <lineage>
        <taxon>Eukaryota</taxon>
        <taxon>Viridiplantae</taxon>
        <taxon>Streptophyta</taxon>
        <taxon>Embryophyta</taxon>
        <taxon>Tracheophyta</taxon>
        <taxon>Spermatophyta</taxon>
        <taxon>Magnoliopsida</taxon>
        <taxon>eudicotyledons</taxon>
        <taxon>Gunneridae</taxon>
        <taxon>Pentapetalae</taxon>
        <taxon>rosids</taxon>
        <taxon>malvids</taxon>
        <taxon>Sapindales</taxon>
        <taxon>Sapindaceae</taxon>
        <taxon>Xanthoceroideae</taxon>
        <taxon>Xanthoceras</taxon>
    </lineage>
</organism>
<keyword evidence="3" id="KW-1185">Reference proteome</keyword>
<dbReference type="PANTHER" id="PTHR47295:SF4">
    <property type="entry name" value="EXPANSIN-LIKE EG45 DOMAIN-CONTAINING PROTEIN"/>
    <property type="match status" value="1"/>
</dbReference>
<comment type="caution">
    <text evidence="2">The sequence shown here is derived from an EMBL/GenBank/DDBJ whole genome shotgun (WGS) entry which is preliminary data.</text>
</comment>
<dbReference type="Gene3D" id="2.40.40.10">
    <property type="entry name" value="RlpA-like domain"/>
    <property type="match status" value="1"/>
</dbReference>
<dbReference type="CDD" id="cd22269">
    <property type="entry name" value="DPBB_EG45-like"/>
    <property type="match status" value="1"/>
</dbReference>
<sequence>MVGEYMIAWSGDDIDFMSSLVLFSSLKTESCGWNVELIRAHFKTEEAKAISAPKLGWFKLNTDAALANDGSTVGLGLVIRDSEGCVLAAGAVRVGAKLSVLEVEALVVLRGVEMALEFDITPFLLIHFEDIIFKFDNVSFVDINFIPRTANSAVYGLTIFALQASGNLVWIEDVPSGIAPLISEDAHFRAMNSFEIVLHFGLNVIELGECVDHISIIHLLHVIEIHNSNSNPPKDDYIVYVASSSQTSTKLINGISIEQLFHTPICAVHSELILLGIGSSACYEHQDKGVMIAAASGGLYNSGAACGQYYLVTSVSGTNAGDPPCRDGGMAIVMITDFCPSASCETLRLSKEAFAAIADLDAGVINIAFQLI</sequence>
<dbReference type="InterPro" id="IPR009009">
    <property type="entry name" value="RlpA-like_DPBB"/>
</dbReference>
<gene>
    <name evidence="2" type="ORF">JRO89_XS15G0102700</name>
</gene>
<dbReference type="InterPro" id="IPR007112">
    <property type="entry name" value="Expansin/allergen_DPBB_dom"/>
</dbReference>
<name>A0ABQ8H1K3_9ROSI</name>
<evidence type="ECO:0000313" key="3">
    <source>
        <dbReference type="Proteomes" id="UP000827721"/>
    </source>
</evidence>
<dbReference type="InterPro" id="IPR002156">
    <property type="entry name" value="RNaseH_domain"/>
</dbReference>
<reference evidence="2 3" key="1">
    <citation type="submission" date="2021-02" db="EMBL/GenBank/DDBJ databases">
        <title>Plant Genome Project.</title>
        <authorList>
            <person name="Zhang R.-G."/>
        </authorList>
    </citation>
    <scope>NUCLEOTIDE SEQUENCE [LARGE SCALE GENOMIC DNA]</scope>
    <source>
        <tissue evidence="2">Leaves</tissue>
    </source>
</reference>
<dbReference type="InterPro" id="IPR036908">
    <property type="entry name" value="RlpA-like_sf"/>
</dbReference>
<dbReference type="Proteomes" id="UP000827721">
    <property type="component" value="Unassembled WGS sequence"/>
</dbReference>
<accession>A0ABQ8H1K3</accession>
<evidence type="ECO:0000313" key="2">
    <source>
        <dbReference type="EMBL" id="KAH7544087.1"/>
    </source>
</evidence>
<dbReference type="SUPFAM" id="SSF50685">
    <property type="entry name" value="Barwin-like endoglucanases"/>
    <property type="match status" value="1"/>
</dbReference>
<proteinExistence type="predicted"/>
<protein>
    <recommendedName>
        <fullName evidence="1">Expansin-like EG45 domain-containing protein</fullName>
    </recommendedName>
</protein>
<evidence type="ECO:0000259" key="1">
    <source>
        <dbReference type="PROSITE" id="PS50842"/>
    </source>
</evidence>
<dbReference type="SMART" id="SM00837">
    <property type="entry name" value="DPBB_1"/>
    <property type="match status" value="1"/>
</dbReference>
<feature type="domain" description="Expansin-like EG45" evidence="1">
    <location>
        <begin position="276"/>
        <end position="372"/>
    </location>
</feature>
<dbReference type="InterPro" id="IPR044206">
    <property type="entry name" value="EGC1/2"/>
</dbReference>
<dbReference type="PROSITE" id="PS50842">
    <property type="entry name" value="EXPANSIN_EG45"/>
    <property type="match status" value="1"/>
</dbReference>